<dbReference type="RefSeq" id="WP_200258011.1">
    <property type="nucleotide sequence ID" value="NZ_NRSH01000055.1"/>
</dbReference>
<reference evidence="9 10" key="1">
    <citation type="journal article" date="2020" name="Microorganisms">
        <title>Osmotic Adaptation and Compatible Solute Biosynthesis of Phototrophic Bacteria as Revealed from Genome Analyses.</title>
        <authorList>
            <person name="Imhoff J.F."/>
            <person name="Rahn T."/>
            <person name="Kunzel S."/>
            <person name="Keller A."/>
            <person name="Neulinger S.C."/>
        </authorList>
    </citation>
    <scope>NUCLEOTIDE SEQUENCE [LARGE SCALE GENOMIC DNA]</scope>
    <source>
        <strain evidence="9 10">DSM 15116</strain>
    </source>
</reference>
<dbReference type="Pfam" id="PF01435">
    <property type="entry name" value="Peptidase_M48"/>
    <property type="match status" value="1"/>
</dbReference>
<feature type="chain" id="PRO_5045918892" evidence="7">
    <location>
        <begin position="22"/>
        <end position="428"/>
    </location>
</feature>
<evidence type="ECO:0000256" key="3">
    <source>
        <dbReference type="ARBA" id="ARBA00022801"/>
    </source>
</evidence>
<evidence type="ECO:0000256" key="1">
    <source>
        <dbReference type="ARBA" id="ARBA00022670"/>
    </source>
</evidence>
<comment type="caution">
    <text evidence="9">The sequence shown here is derived from an EMBL/GenBank/DDBJ whole genome shotgun (WGS) entry which is preliminary data.</text>
</comment>
<keyword evidence="3 6" id="KW-0378">Hydrolase</keyword>
<keyword evidence="5 6" id="KW-0482">Metalloprotease</keyword>
<evidence type="ECO:0000313" key="10">
    <source>
        <dbReference type="Proteomes" id="UP000738126"/>
    </source>
</evidence>
<keyword evidence="7" id="KW-0732">Signal</keyword>
<evidence type="ECO:0000256" key="4">
    <source>
        <dbReference type="ARBA" id="ARBA00022833"/>
    </source>
</evidence>
<dbReference type="EMBL" id="NRSH01000055">
    <property type="protein sequence ID" value="MBK1726635.1"/>
    <property type="molecule type" value="Genomic_DNA"/>
</dbReference>
<feature type="domain" description="Peptidase M48" evidence="8">
    <location>
        <begin position="65"/>
        <end position="246"/>
    </location>
</feature>
<dbReference type="PROSITE" id="PS51257">
    <property type="entry name" value="PROKAR_LIPOPROTEIN"/>
    <property type="match status" value="1"/>
</dbReference>
<dbReference type="Gene3D" id="3.30.2010.10">
    <property type="entry name" value="Metalloproteases ('zincins'), catalytic domain"/>
    <property type="match status" value="1"/>
</dbReference>
<evidence type="ECO:0000259" key="8">
    <source>
        <dbReference type="Pfam" id="PF01435"/>
    </source>
</evidence>
<dbReference type="PANTHER" id="PTHR22726:SF1">
    <property type="entry name" value="METALLOENDOPEPTIDASE OMA1, MITOCHONDRIAL"/>
    <property type="match status" value="1"/>
</dbReference>
<proteinExistence type="inferred from homology"/>
<name>A0ABS1E554_9GAMM</name>
<dbReference type="InterPro" id="IPR019734">
    <property type="entry name" value="TPR_rpt"/>
</dbReference>
<dbReference type="SMART" id="SM00028">
    <property type="entry name" value="TPR"/>
    <property type="match status" value="2"/>
</dbReference>
<feature type="signal peptide" evidence="7">
    <location>
        <begin position="1"/>
        <end position="21"/>
    </location>
</feature>
<organism evidence="9 10">
    <name type="scientific">Halorhodospira neutriphila</name>
    <dbReference type="NCBI Taxonomy" id="168379"/>
    <lineage>
        <taxon>Bacteria</taxon>
        <taxon>Pseudomonadati</taxon>
        <taxon>Pseudomonadota</taxon>
        <taxon>Gammaproteobacteria</taxon>
        <taxon>Chromatiales</taxon>
        <taxon>Ectothiorhodospiraceae</taxon>
        <taxon>Halorhodospira</taxon>
    </lineage>
</organism>
<dbReference type="Proteomes" id="UP000738126">
    <property type="component" value="Unassembled WGS sequence"/>
</dbReference>
<keyword evidence="4 6" id="KW-0862">Zinc</keyword>
<keyword evidence="10" id="KW-1185">Reference proteome</keyword>
<evidence type="ECO:0000256" key="2">
    <source>
        <dbReference type="ARBA" id="ARBA00022723"/>
    </source>
</evidence>
<protein>
    <submittedName>
        <fullName evidence="9">Peptidase M48</fullName>
    </submittedName>
</protein>
<sequence length="428" mass="46869">MGARRTAVAIAAALLALAGCAENPVTGERELRLVSEREEIALGEQQYQPTLQSMGGPYTTDPQLVEYVRRVGQRVAAESDRPGLPYEFTVLNDSTPNAWALPGGKIAVNRGLLREMESEAELAAVLGHEVVHSAARHSAQRLERGMLMQAGVAALGVATRGRDWQALVVAGAGVGMQLVSQRYSRAAEHEADRYGTRYMARAGYDPRAAVSLQEKFVALAEGGERSWLEGLFASHPPSRERVERNRELAERLLAEHEGEALRVGEARYAERIAPLERHREAYAAYDEGRRRLAEGEAEVALQRAEEAIAQRPAESAFHALRGASLAELGRKAEAAQALDRAIELNGRYFAPHLRRGLLAQEQGQAETARRHLERANALLPTAPAHWGLGVLAEQRGAREAAVEHFRIAAESESDYGRRAREALARLRG</sequence>
<comment type="cofactor">
    <cofactor evidence="6">
        <name>Zn(2+)</name>
        <dbReference type="ChEBI" id="CHEBI:29105"/>
    </cofactor>
    <text evidence="6">Binds 1 zinc ion per subunit.</text>
</comment>
<dbReference type="InterPro" id="IPR051156">
    <property type="entry name" value="Mito/Outer_Membr_Metalloprot"/>
</dbReference>
<comment type="similarity">
    <text evidence="6">Belongs to the peptidase M48 family.</text>
</comment>
<evidence type="ECO:0000256" key="5">
    <source>
        <dbReference type="ARBA" id="ARBA00023049"/>
    </source>
</evidence>
<evidence type="ECO:0000256" key="7">
    <source>
        <dbReference type="SAM" id="SignalP"/>
    </source>
</evidence>
<keyword evidence="2" id="KW-0479">Metal-binding</keyword>
<evidence type="ECO:0000313" key="9">
    <source>
        <dbReference type="EMBL" id="MBK1726635.1"/>
    </source>
</evidence>
<evidence type="ECO:0000256" key="6">
    <source>
        <dbReference type="RuleBase" id="RU003983"/>
    </source>
</evidence>
<dbReference type="PANTHER" id="PTHR22726">
    <property type="entry name" value="METALLOENDOPEPTIDASE OMA1"/>
    <property type="match status" value="1"/>
</dbReference>
<dbReference type="InterPro" id="IPR011990">
    <property type="entry name" value="TPR-like_helical_dom_sf"/>
</dbReference>
<dbReference type="InterPro" id="IPR001915">
    <property type="entry name" value="Peptidase_M48"/>
</dbReference>
<gene>
    <name evidence="9" type="ORF">CKO13_06265</name>
</gene>
<dbReference type="SUPFAM" id="SSF48452">
    <property type="entry name" value="TPR-like"/>
    <property type="match status" value="1"/>
</dbReference>
<dbReference type="Gene3D" id="1.25.40.10">
    <property type="entry name" value="Tetratricopeptide repeat domain"/>
    <property type="match status" value="1"/>
</dbReference>
<keyword evidence="1 6" id="KW-0645">Protease</keyword>
<accession>A0ABS1E554</accession>